<dbReference type="Pfam" id="PF00651">
    <property type="entry name" value="BTB"/>
    <property type="match status" value="1"/>
</dbReference>
<evidence type="ECO:0000259" key="5">
    <source>
        <dbReference type="PROSITE" id="PS50097"/>
    </source>
</evidence>
<evidence type="ECO:0000256" key="4">
    <source>
        <dbReference type="SAM" id="Phobius"/>
    </source>
</evidence>
<dbReference type="SUPFAM" id="SSF143437">
    <property type="entry name" value="THUMP domain-like"/>
    <property type="match status" value="1"/>
</dbReference>
<accession>A0A1I7XM13</accession>
<dbReference type="PANTHER" id="PTHR24412">
    <property type="entry name" value="KELCH PROTEIN"/>
    <property type="match status" value="1"/>
</dbReference>
<feature type="transmembrane region" description="Helical" evidence="4">
    <location>
        <begin position="535"/>
        <end position="560"/>
    </location>
</feature>
<proteinExistence type="predicted"/>
<dbReference type="InterPro" id="IPR011333">
    <property type="entry name" value="SKP1/BTB/POZ_sf"/>
</dbReference>
<feature type="region of interest" description="Disordered" evidence="3">
    <location>
        <begin position="907"/>
        <end position="928"/>
    </location>
</feature>
<keyword evidence="2" id="KW-0677">Repeat</keyword>
<protein>
    <submittedName>
        <fullName evidence="7">BTB domain-containing protein</fullName>
    </submittedName>
</protein>
<dbReference type="GO" id="GO:0003723">
    <property type="term" value="F:RNA binding"/>
    <property type="evidence" value="ECO:0007669"/>
    <property type="project" value="InterPro"/>
</dbReference>
<evidence type="ECO:0000313" key="6">
    <source>
        <dbReference type="Proteomes" id="UP000095283"/>
    </source>
</evidence>
<dbReference type="Gene3D" id="3.30.2300.10">
    <property type="entry name" value="THUMP superfamily"/>
    <property type="match status" value="1"/>
</dbReference>
<organism evidence="6 7">
    <name type="scientific">Heterorhabditis bacteriophora</name>
    <name type="common">Entomopathogenic nematode worm</name>
    <dbReference type="NCBI Taxonomy" id="37862"/>
    <lineage>
        <taxon>Eukaryota</taxon>
        <taxon>Metazoa</taxon>
        <taxon>Ecdysozoa</taxon>
        <taxon>Nematoda</taxon>
        <taxon>Chromadorea</taxon>
        <taxon>Rhabditida</taxon>
        <taxon>Rhabditina</taxon>
        <taxon>Rhabditomorpha</taxon>
        <taxon>Strongyloidea</taxon>
        <taxon>Heterorhabditidae</taxon>
        <taxon>Heterorhabditis</taxon>
    </lineage>
</organism>
<dbReference type="WBParaSite" id="Hba_18567">
    <property type="protein sequence ID" value="Hba_18567"/>
    <property type="gene ID" value="Hba_18567"/>
</dbReference>
<keyword evidence="4" id="KW-0812">Transmembrane</keyword>
<keyword evidence="1" id="KW-0880">Kelch repeat</keyword>
<dbReference type="SMART" id="SM00225">
    <property type="entry name" value="BTB"/>
    <property type="match status" value="1"/>
</dbReference>
<dbReference type="AlphaFoldDB" id="A0A1I7XM13"/>
<keyword evidence="4" id="KW-1133">Transmembrane helix</keyword>
<reference evidence="7" key="1">
    <citation type="submission" date="2016-11" db="UniProtKB">
        <authorList>
            <consortium name="WormBaseParasite"/>
        </authorList>
    </citation>
    <scope>IDENTIFICATION</scope>
</reference>
<feature type="compositionally biased region" description="Polar residues" evidence="3">
    <location>
        <begin position="504"/>
        <end position="515"/>
    </location>
</feature>
<feature type="region of interest" description="Disordered" evidence="3">
    <location>
        <begin position="487"/>
        <end position="518"/>
    </location>
</feature>
<feature type="compositionally biased region" description="Polar residues" evidence="3">
    <location>
        <begin position="907"/>
        <end position="918"/>
    </location>
</feature>
<dbReference type="Gene3D" id="1.25.40.420">
    <property type="match status" value="1"/>
</dbReference>
<dbReference type="PROSITE" id="PS50097">
    <property type="entry name" value="BTB"/>
    <property type="match status" value="1"/>
</dbReference>
<sequence length="980" mass="110580">MSKNSHEPRKRKHTRWNHAVKQKYVEAGLSGLFFTCDNHEKQALAEAYNIIDELMDQTDTGVISSCNVEDSSCDAEFDEDVADSLKRICNESRGTGQKRLCKQRPTGVRNCLFVTVQGAEVVTLAERMVKFAQTTPRCRYLQRVLPVEETAEIDLQKMSEIIAKCVSRHLVAKSDGSFPSYAMEFKARNNDSLKKSDILEMFGDAVNAIAPTARVDLNDAQPSSNTIIEAHHFSDPRQPSAVMAQLAVFRNESSMCDITLEANGQTLTAHRFILASAIPYFRAMFGSDMMESKMDKIVINDISFDSLRCLVDFVYTSEITIDSDNVQSLLFAASILQMDSVCAACQRFLTQFLTTRNCLSIRQFAERHNCVDLLNSSDDFAVDHFTAWACSKMRCSGIGTSCLSEDVESTELLCRVCPFLFRTDSCRLTKNQKQYMNKQVFDAVVHPSSHIPSSRTSSHQAHMSDIYQYRVEKGSLPILNESGPHPAGTLLPTSVPSKPPSVVESQAPQAHLSSKSQKRNRLQEWKAMCTRPPMAVCILLLFFILIVAAIVTIVLVQVLAVPKSAVMSWIAPEILRGGQNTPSSINMKSNGQQNRVAIIDESLKSNRKNIACFVIPLDRNNIQDISSMLKASSSAAHRREQSRGWQETWNYLPSPLLINAQTLFDPPIPECEGVRWIQLEYTSSNQKSRKCSDCYDFCLPDYGIEKDNVRDEEYLNILRRNCFYLFVPEWRSFTQTNSVDQDNWQCSTWFAEQCSRSCKFKRYEWKKWKYCLWYKWQYELTGGTQIYGIYDKVIKFHCTLNPSTLQGYDRHIMSGNSDGNGYNQQQNVERTMTIADNGVTGMTQQNRELNVMGTPSDSFHRYENGNGQNHYSGRLAQQTYTSQTQNGNVYGNQFGQDGQFPFSSDIGYNTAQGTNTRQPYPDSSGVNPPSGYIPQVGPQIMGMRPQGVAGMEIPSSHHSGYTPDVITNQQPVNMRWMTNG</sequence>
<dbReference type="PANTHER" id="PTHR24412:SF480">
    <property type="entry name" value="KELCH-LIKE PROTEIN 8"/>
    <property type="match status" value="1"/>
</dbReference>
<evidence type="ECO:0000256" key="3">
    <source>
        <dbReference type="SAM" id="MobiDB-lite"/>
    </source>
</evidence>
<dbReference type="Gene3D" id="3.30.710.10">
    <property type="entry name" value="Potassium Channel Kv1.1, Chain A"/>
    <property type="match status" value="1"/>
</dbReference>
<dbReference type="CDD" id="cd11717">
    <property type="entry name" value="THUMP_THUMPD1_like"/>
    <property type="match status" value="1"/>
</dbReference>
<dbReference type="SUPFAM" id="SSF54695">
    <property type="entry name" value="POZ domain"/>
    <property type="match status" value="1"/>
</dbReference>
<dbReference type="Proteomes" id="UP000095283">
    <property type="component" value="Unplaced"/>
</dbReference>
<evidence type="ECO:0000256" key="2">
    <source>
        <dbReference type="ARBA" id="ARBA00022737"/>
    </source>
</evidence>
<keyword evidence="4" id="KW-0472">Membrane</keyword>
<feature type="compositionally biased region" description="Low complexity" evidence="3">
    <location>
        <begin position="494"/>
        <end position="503"/>
    </location>
</feature>
<evidence type="ECO:0000256" key="1">
    <source>
        <dbReference type="ARBA" id="ARBA00022441"/>
    </source>
</evidence>
<evidence type="ECO:0000313" key="7">
    <source>
        <dbReference type="WBParaSite" id="Hba_18567"/>
    </source>
</evidence>
<dbReference type="InterPro" id="IPR000210">
    <property type="entry name" value="BTB/POZ_dom"/>
</dbReference>
<dbReference type="InterPro" id="IPR040183">
    <property type="entry name" value="THUMPD1-like"/>
</dbReference>
<dbReference type="GO" id="GO:0006400">
    <property type="term" value="P:tRNA modification"/>
    <property type="evidence" value="ECO:0007669"/>
    <property type="project" value="InterPro"/>
</dbReference>
<name>A0A1I7XM13_HETBA</name>
<keyword evidence="6" id="KW-1185">Reference proteome</keyword>
<feature type="domain" description="BTB" evidence="5">
    <location>
        <begin position="256"/>
        <end position="323"/>
    </location>
</feature>